<accession>A0A518EP45</accession>
<protein>
    <submittedName>
        <fullName evidence="1">Uncharacterized protein</fullName>
    </submittedName>
</protein>
<dbReference type="RefSeq" id="WP_145195533.1">
    <property type="nucleotide sequence ID" value="NZ_CP036434.1"/>
</dbReference>
<organism evidence="1 2">
    <name type="scientific">Saltatorellus ferox</name>
    <dbReference type="NCBI Taxonomy" id="2528018"/>
    <lineage>
        <taxon>Bacteria</taxon>
        <taxon>Pseudomonadati</taxon>
        <taxon>Planctomycetota</taxon>
        <taxon>Planctomycetia</taxon>
        <taxon>Planctomycetia incertae sedis</taxon>
        <taxon>Saltatorellus</taxon>
    </lineage>
</organism>
<dbReference type="AlphaFoldDB" id="A0A518EP45"/>
<reference evidence="1 2" key="1">
    <citation type="submission" date="2019-02" db="EMBL/GenBank/DDBJ databases">
        <title>Deep-cultivation of Planctomycetes and their phenomic and genomic characterization uncovers novel biology.</title>
        <authorList>
            <person name="Wiegand S."/>
            <person name="Jogler M."/>
            <person name="Boedeker C."/>
            <person name="Pinto D."/>
            <person name="Vollmers J."/>
            <person name="Rivas-Marin E."/>
            <person name="Kohn T."/>
            <person name="Peeters S.H."/>
            <person name="Heuer A."/>
            <person name="Rast P."/>
            <person name="Oberbeckmann S."/>
            <person name="Bunk B."/>
            <person name="Jeske O."/>
            <person name="Meyerdierks A."/>
            <person name="Storesund J.E."/>
            <person name="Kallscheuer N."/>
            <person name="Luecker S."/>
            <person name="Lage O.M."/>
            <person name="Pohl T."/>
            <person name="Merkel B.J."/>
            <person name="Hornburger P."/>
            <person name="Mueller R.-W."/>
            <person name="Bruemmer F."/>
            <person name="Labrenz M."/>
            <person name="Spormann A.M."/>
            <person name="Op den Camp H."/>
            <person name="Overmann J."/>
            <person name="Amann R."/>
            <person name="Jetten M.S.M."/>
            <person name="Mascher T."/>
            <person name="Medema M.H."/>
            <person name="Devos D.P."/>
            <person name="Kaster A.-K."/>
            <person name="Ovreas L."/>
            <person name="Rohde M."/>
            <person name="Galperin M.Y."/>
            <person name="Jogler C."/>
        </authorList>
    </citation>
    <scope>NUCLEOTIDE SEQUENCE [LARGE SCALE GENOMIC DNA]</scope>
    <source>
        <strain evidence="1 2">Poly30</strain>
    </source>
</reference>
<keyword evidence="2" id="KW-1185">Reference proteome</keyword>
<gene>
    <name evidence="1" type="ORF">Poly30_13700</name>
</gene>
<evidence type="ECO:0000313" key="1">
    <source>
        <dbReference type="EMBL" id="QDV05867.1"/>
    </source>
</evidence>
<dbReference type="PROSITE" id="PS51257">
    <property type="entry name" value="PROKAR_LIPOPROTEIN"/>
    <property type="match status" value="1"/>
</dbReference>
<evidence type="ECO:0000313" key="2">
    <source>
        <dbReference type="Proteomes" id="UP000320390"/>
    </source>
</evidence>
<dbReference type="Proteomes" id="UP000320390">
    <property type="component" value="Chromosome"/>
</dbReference>
<dbReference type="EMBL" id="CP036434">
    <property type="protein sequence ID" value="QDV05867.1"/>
    <property type="molecule type" value="Genomic_DNA"/>
</dbReference>
<sequence>MRKIQTPLLLALALASQGCGGSSSDSQDPPGGAGELTVSTGALVDGAAWQLNRPIEITLDRPVNFASVNLGSVVVQTVQNATPVNGTYSLGVDPVTGEEDGNMIRFQPHCPAHAGEVAGFEPGTDYELLIHGSDSYFPPLRARDGTVLENTLEVTFRTLAGSDPALIFYDPVAGPPSVVFRGRGGVPLTDSHSTRFELGSYQPSRVEMRADGLGGLQVDSGSIPLVPFGLPLNHYIAPTNQVALVVEFDQPVLLSRENLELLELQYFDLTWKTIPCQVEGLIGCGLRGSAVRLRPLGTLPPGLDLRLSIGSGFRDLVGQLDFSDRFEALPITGTTEQSPIGARVDALYESFAVGGSEPGSMEDVMSDLGAPRGYWDRGYISGVETPDGISRVRSKWHPVGLAGVQGGSTSVRPSFSLSGTDAEGVVRAAGGEVILDPTIIGPVPPAAMQEFAVELGPMQIMDPMGLRSAQPALLLGDRAILRQSPTTSAPSQSQIFGVDASGVHAILYMGYGCYAPGFSLDCVPWDLASSFPTGSGATVEITPQSFEVYTWIHRDSHHPDHRVTITFDAAPRLPNGQPDETMTYSATNGWTGDVTQFSGGDWGFIRFEVQFELDVSGDGYQALERSPVLDFLKVPIDFR</sequence>
<proteinExistence type="predicted"/>
<name>A0A518EP45_9BACT</name>